<dbReference type="AlphaFoldDB" id="M2P954"/>
<comment type="similarity">
    <text evidence="1">Belongs to the protein kinase superfamily. ADCK protein kinase family.</text>
</comment>
<dbReference type="BioCyc" id="ECAT999415-HMP:GTTI-952-MONOMER"/>
<dbReference type="EMBL" id="AGEJ01000013">
    <property type="protein sequence ID" value="EMD16887.1"/>
    <property type="molecule type" value="Genomic_DNA"/>
</dbReference>
<dbReference type="CDD" id="cd05121">
    <property type="entry name" value="ABC1_ADCK3-like"/>
    <property type="match status" value="1"/>
</dbReference>
<name>M2P954_9FIRM</name>
<evidence type="ECO:0000259" key="3">
    <source>
        <dbReference type="Pfam" id="PF03109"/>
    </source>
</evidence>
<dbReference type="SUPFAM" id="SSF56112">
    <property type="entry name" value="Protein kinase-like (PK-like)"/>
    <property type="match status" value="1"/>
</dbReference>
<organism evidence="4 5">
    <name type="scientific">Eggerthia catenaformis OT 569 = DSM 20559</name>
    <dbReference type="NCBI Taxonomy" id="999415"/>
    <lineage>
        <taxon>Bacteria</taxon>
        <taxon>Bacillati</taxon>
        <taxon>Bacillota</taxon>
        <taxon>Erysipelotrichia</taxon>
        <taxon>Erysipelotrichales</taxon>
        <taxon>Coprobacillaceae</taxon>
        <taxon>Eggerthia</taxon>
    </lineage>
</organism>
<keyword evidence="2" id="KW-0812">Transmembrane</keyword>
<gene>
    <name evidence="4" type="ORF">HMPREF9943_00929</name>
</gene>
<dbReference type="Pfam" id="PF03109">
    <property type="entry name" value="ABC1"/>
    <property type="match status" value="1"/>
</dbReference>
<dbReference type="STRING" id="999415.HMPREF9943_00929"/>
<comment type="caution">
    <text evidence="4">The sequence shown here is derived from an EMBL/GenBank/DDBJ whole genome shotgun (WGS) entry which is preliminary data.</text>
</comment>
<evidence type="ECO:0000256" key="1">
    <source>
        <dbReference type="ARBA" id="ARBA00009670"/>
    </source>
</evidence>
<evidence type="ECO:0000256" key="2">
    <source>
        <dbReference type="SAM" id="Phobius"/>
    </source>
</evidence>
<dbReference type="PANTHER" id="PTHR10566:SF113">
    <property type="entry name" value="PROTEIN ACTIVITY OF BC1 COMPLEX KINASE 7, CHLOROPLASTIC"/>
    <property type="match status" value="1"/>
</dbReference>
<dbReference type="PATRIC" id="fig|999415.3.peg.936"/>
<dbReference type="RefSeq" id="WP_004802526.1">
    <property type="nucleotide sequence ID" value="NZ_AUGJ01000012.1"/>
</dbReference>
<dbReference type="PANTHER" id="PTHR10566">
    <property type="entry name" value="CHAPERONE-ACTIVITY OF BC1 COMPLEX CABC1 -RELATED"/>
    <property type="match status" value="1"/>
</dbReference>
<dbReference type="InterPro" id="IPR011009">
    <property type="entry name" value="Kinase-like_dom_sf"/>
</dbReference>
<sequence>MGEVNEKHASKRLSEIISVLNKHRIITGLTPVTLREILEDLGPTYVKFGQIMSMRSDILPNEYCQELEKLRTDVAPLDYQTIRYCIEEELATSINEVFLSVDKEPLGSASIAQVHRAVLVSGEKVVLKIQRPHIYETMEADIKLIRKACSIIKLAAGTGNLLDFKAVVEELWRTSQLEMDFIKEAENIDRFRENQQDIAYILVPRVYHEYTTHRLLTMDDVGSIQIDNHNELLLNGYDMREIAKNTAENYCKQVLDDGLFHADPHPGNIHIIDGKIAFIDFGMMGTVTPVTQQILTKGIKAILDDDIYDLQDAFLMLVKTNQQINETQLISQLNNIVEKYKQIDFGDFNFGPLIEGLLVIVKSNKIAVPSDLTILCRSLITMEGTLGKVEPSINLLEVLANHMRIKWQRELSWKTQTIHILRDIYTSLKKGIASPSIFYDVLKLLKNGHLTINHSTSQSEKDLTAQRHNYNHIVVALLIGFIYISSSILVLSPLPKVILGLPFLSFLGYLIATILMILLLWKMEK</sequence>
<evidence type="ECO:0000313" key="4">
    <source>
        <dbReference type="EMBL" id="EMD16887.1"/>
    </source>
</evidence>
<feature type="transmembrane region" description="Helical" evidence="2">
    <location>
        <begin position="497"/>
        <end position="521"/>
    </location>
</feature>
<dbReference type="OrthoDB" id="9795390at2"/>
<dbReference type="Proteomes" id="UP000011758">
    <property type="component" value="Unassembled WGS sequence"/>
</dbReference>
<feature type="transmembrane region" description="Helical" evidence="2">
    <location>
        <begin position="470"/>
        <end position="491"/>
    </location>
</feature>
<keyword evidence="5" id="KW-1185">Reference proteome</keyword>
<feature type="domain" description="ABC1 atypical kinase-like" evidence="3">
    <location>
        <begin position="70"/>
        <end position="308"/>
    </location>
</feature>
<evidence type="ECO:0000313" key="5">
    <source>
        <dbReference type="Proteomes" id="UP000011758"/>
    </source>
</evidence>
<reference evidence="4 5" key="1">
    <citation type="submission" date="2013-02" db="EMBL/GenBank/DDBJ databases">
        <title>The Genome Sequence of Lactobacillus catenaformis F0143.</title>
        <authorList>
            <consortium name="The Broad Institute Genome Sequencing Platform"/>
            <person name="Earl A."/>
            <person name="Ward D."/>
            <person name="Feldgarden M."/>
            <person name="Gevers D."/>
            <person name="Izard J."/>
            <person name="Blanton J.M."/>
            <person name="Mathney J."/>
            <person name="Dewhirst F.E."/>
            <person name="Young S.K."/>
            <person name="Zeng Q."/>
            <person name="Gargeya S."/>
            <person name="Fitzgerald M."/>
            <person name="Haas B."/>
            <person name="Abouelleil A."/>
            <person name="Alvarado L."/>
            <person name="Arachchi H.M."/>
            <person name="Berlin A."/>
            <person name="Chapman S.B."/>
            <person name="Gearin G."/>
            <person name="Goldberg J."/>
            <person name="Griggs A."/>
            <person name="Gujja S."/>
            <person name="Hansen M."/>
            <person name="Heiman D."/>
            <person name="Howarth C."/>
            <person name="Larimer J."/>
            <person name="Lui A."/>
            <person name="MacDonald P.J.P."/>
            <person name="McCowen C."/>
            <person name="Montmayeur A."/>
            <person name="Murphy C."/>
            <person name="Neiman D."/>
            <person name="Pearson M."/>
            <person name="Priest M."/>
            <person name="Roberts A."/>
            <person name="Saif S."/>
            <person name="Shea T."/>
            <person name="Sisk P."/>
            <person name="Stolte C."/>
            <person name="Sykes S."/>
            <person name="Wortman J."/>
            <person name="Nusbaum C."/>
            <person name="Birren B."/>
        </authorList>
    </citation>
    <scope>NUCLEOTIDE SEQUENCE [LARGE SCALE GENOMIC DNA]</scope>
    <source>
        <strain evidence="4 5">OT 569</strain>
    </source>
</reference>
<accession>M2P954</accession>
<keyword evidence="2" id="KW-0472">Membrane</keyword>
<protein>
    <recommendedName>
        <fullName evidence="3">ABC1 atypical kinase-like domain-containing protein</fullName>
    </recommendedName>
</protein>
<keyword evidence="2" id="KW-1133">Transmembrane helix</keyword>
<dbReference type="eggNOG" id="COG0661">
    <property type="taxonomic scope" value="Bacteria"/>
</dbReference>
<dbReference type="InterPro" id="IPR004147">
    <property type="entry name" value="ABC1_dom"/>
</dbReference>
<dbReference type="InterPro" id="IPR050154">
    <property type="entry name" value="UbiB_kinase"/>
</dbReference>
<proteinExistence type="inferred from homology"/>